<protein>
    <submittedName>
        <fullName evidence="1">Uncharacterized protein</fullName>
    </submittedName>
</protein>
<accession>A0A8X6TQZ8</accession>
<sequence>MVIFFLGSPNRQEHGGVKVLLLESHQISGGHSSVMQHSCEGQDINCRRGITDALYTNPTAGGKRTSTGKIFIRIEIAGTGLNNKIYACLVVDAVQIETGCPQD</sequence>
<dbReference type="Proteomes" id="UP000887013">
    <property type="component" value="Unassembled WGS sequence"/>
</dbReference>
<dbReference type="EMBL" id="BMAW01063746">
    <property type="protein sequence ID" value="GFT41658.1"/>
    <property type="molecule type" value="Genomic_DNA"/>
</dbReference>
<comment type="caution">
    <text evidence="1">The sequence shown here is derived from an EMBL/GenBank/DDBJ whole genome shotgun (WGS) entry which is preliminary data.</text>
</comment>
<reference evidence="1" key="1">
    <citation type="submission" date="2020-08" db="EMBL/GenBank/DDBJ databases">
        <title>Multicomponent nature underlies the extraordinary mechanical properties of spider dragline silk.</title>
        <authorList>
            <person name="Kono N."/>
            <person name="Nakamura H."/>
            <person name="Mori M."/>
            <person name="Yoshida Y."/>
            <person name="Ohtoshi R."/>
            <person name="Malay A.D."/>
            <person name="Moran D.A.P."/>
            <person name="Tomita M."/>
            <person name="Numata K."/>
            <person name="Arakawa K."/>
        </authorList>
    </citation>
    <scope>NUCLEOTIDE SEQUENCE</scope>
</reference>
<keyword evidence="2" id="KW-1185">Reference proteome</keyword>
<name>A0A8X6TQZ8_NEPPI</name>
<evidence type="ECO:0000313" key="1">
    <source>
        <dbReference type="EMBL" id="GFT41658.1"/>
    </source>
</evidence>
<organism evidence="1 2">
    <name type="scientific">Nephila pilipes</name>
    <name type="common">Giant wood spider</name>
    <name type="synonym">Nephila maculata</name>
    <dbReference type="NCBI Taxonomy" id="299642"/>
    <lineage>
        <taxon>Eukaryota</taxon>
        <taxon>Metazoa</taxon>
        <taxon>Ecdysozoa</taxon>
        <taxon>Arthropoda</taxon>
        <taxon>Chelicerata</taxon>
        <taxon>Arachnida</taxon>
        <taxon>Araneae</taxon>
        <taxon>Araneomorphae</taxon>
        <taxon>Entelegynae</taxon>
        <taxon>Araneoidea</taxon>
        <taxon>Nephilidae</taxon>
        <taxon>Nephila</taxon>
    </lineage>
</organism>
<proteinExistence type="predicted"/>
<gene>
    <name evidence="1" type="ORF">NPIL_76321</name>
</gene>
<evidence type="ECO:0000313" key="2">
    <source>
        <dbReference type="Proteomes" id="UP000887013"/>
    </source>
</evidence>
<dbReference type="AlphaFoldDB" id="A0A8X6TQZ8"/>